<accession>A0ABY0KG19</accession>
<dbReference type="SUPFAM" id="SSF48452">
    <property type="entry name" value="TPR-like"/>
    <property type="match status" value="1"/>
</dbReference>
<organism evidence="2 3">
    <name type="scientific">Micromonospora tulbaghiae</name>
    <dbReference type="NCBI Taxonomy" id="479978"/>
    <lineage>
        <taxon>Bacteria</taxon>
        <taxon>Bacillati</taxon>
        <taxon>Actinomycetota</taxon>
        <taxon>Actinomycetes</taxon>
        <taxon>Micromonosporales</taxon>
        <taxon>Micromonosporaceae</taxon>
        <taxon>Micromonospora</taxon>
    </lineage>
</organism>
<reference evidence="2 3" key="1">
    <citation type="submission" date="2016-06" db="EMBL/GenBank/DDBJ databases">
        <authorList>
            <person name="Varghese N."/>
            <person name="Submissions Spin"/>
        </authorList>
    </citation>
    <scope>NUCLEOTIDE SEQUENCE [LARGE SCALE GENOMIC DNA]</scope>
    <source>
        <strain evidence="2 3">DSM 45142</strain>
    </source>
</reference>
<dbReference type="SMART" id="SM00028">
    <property type="entry name" value="TPR"/>
    <property type="match status" value="3"/>
</dbReference>
<sequence>MRQVFGTLACGSVLLAGVGACSDDKTPATKGSGGTVAPGAAQGDPKVLLQEGIEQGQAGKSDEAKATFEKVVALQGDNKFAWFNLGYLAQSRDATDEAVAAYDKALQIDGSYRPALYNKAILLEEAEPDEAVALYRKIVGADEGASTAYLRLGLMLVKQNDRTGARKAFASAIDADPKLASAVPEDFRPQKAKR</sequence>
<evidence type="ECO:0000313" key="3">
    <source>
        <dbReference type="Proteomes" id="UP000199405"/>
    </source>
</evidence>
<dbReference type="Pfam" id="PF13432">
    <property type="entry name" value="TPR_16"/>
    <property type="match status" value="2"/>
</dbReference>
<dbReference type="Gene3D" id="1.25.40.10">
    <property type="entry name" value="Tetratricopeptide repeat domain"/>
    <property type="match status" value="2"/>
</dbReference>
<comment type="caution">
    <text evidence="2">The sequence shown here is derived from an EMBL/GenBank/DDBJ whole genome shotgun (WGS) entry which is preliminary data.</text>
</comment>
<keyword evidence="3" id="KW-1185">Reference proteome</keyword>
<dbReference type="InterPro" id="IPR019734">
    <property type="entry name" value="TPR_rpt"/>
</dbReference>
<feature type="repeat" description="TPR" evidence="1">
    <location>
        <begin position="79"/>
        <end position="112"/>
    </location>
</feature>
<dbReference type="PROSITE" id="PS51257">
    <property type="entry name" value="PROKAR_LIPOPROTEIN"/>
    <property type="match status" value="1"/>
</dbReference>
<dbReference type="InterPro" id="IPR011990">
    <property type="entry name" value="TPR-like_helical_dom_sf"/>
</dbReference>
<dbReference type="PANTHER" id="PTHR44395">
    <property type="match status" value="1"/>
</dbReference>
<feature type="repeat" description="TPR" evidence="1">
    <location>
        <begin position="146"/>
        <end position="179"/>
    </location>
</feature>
<dbReference type="PROSITE" id="PS50005">
    <property type="entry name" value="TPR"/>
    <property type="match status" value="2"/>
</dbReference>
<name>A0ABY0KG19_9ACTN</name>
<keyword evidence="1" id="KW-0802">TPR repeat</keyword>
<protein>
    <submittedName>
        <fullName evidence="2">Tfp pilus assembly protein PilF</fullName>
    </submittedName>
</protein>
<dbReference type="PANTHER" id="PTHR44395:SF1">
    <property type="entry name" value="PROTEIN O-MANNOSYL-TRANSFERASE TMTC3"/>
    <property type="match status" value="1"/>
</dbReference>
<dbReference type="EMBL" id="FMCQ01000001">
    <property type="protein sequence ID" value="SCE67744.1"/>
    <property type="molecule type" value="Genomic_DNA"/>
</dbReference>
<dbReference type="Proteomes" id="UP000199405">
    <property type="component" value="Unassembled WGS sequence"/>
</dbReference>
<proteinExistence type="predicted"/>
<gene>
    <name evidence="2" type="ORF">GA0070562_1615</name>
</gene>
<evidence type="ECO:0000256" key="1">
    <source>
        <dbReference type="PROSITE-ProRule" id="PRU00339"/>
    </source>
</evidence>
<evidence type="ECO:0000313" key="2">
    <source>
        <dbReference type="EMBL" id="SCE67744.1"/>
    </source>
</evidence>